<feature type="domain" description="C2H2-type" evidence="6">
    <location>
        <begin position="457"/>
        <end position="484"/>
    </location>
</feature>
<dbReference type="Proteomes" id="UP001107558">
    <property type="component" value="Chromosome 3"/>
</dbReference>
<reference evidence="7" key="1">
    <citation type="submission" date="2021-03" db="EMBL/GenBank/DDBJ databases">
        <title>Chromosome level genome of the anhydrobiotic midge Polypedilum vanderplanki.</title>
        <authorList>
            <person name="Yoshida Y."/>
            <person name="Kikawada T."/>
            <person name="Gusev O."/>
        </authorList>
    </citation>
    <scope>NUCLEOTIDE SEQUENCE</scope>
    <source>
        <strain evidence="7">NIAS01</strain>
        <tissue evidence="7">Whole body or cell culture</tissue>
    </source>
</reference>
<protein>
    <recommendedName>
        <fullName evidence="6">C2H2-type domain-containing protein</fullName>
    </recommendedName>
</protein>
<organism evidence="7 8">
    <name type="scientific">Polypedilum vanderplanki</name>
    <name type="common">Sleeping chironomid midge</name>
    <dbReference type="NCBI Taxonomy" id="319348"/>
    <lineage>
        <taxon>Eukaryota</taxon>
        <taxon>Metazoa</taxon>
        <taxon>Ecdysozoa</taxon>
        <taxon>Arthropoda</taxon>
        <taxon>Hexapoda</taxon>
        <taxon>Insecta</taxon>
        <taxon>Pterygota</taxon>
        <taxon>Neoptera</taxon>
        <taxon>Endopterygota</taxon>
        <taxon>Diptera</taxon>
        <taxon>Nematocera</taxon>
        <taxon>Chironomoidea</taxon>
        <taxon>Chironomidae</taxon>
        <taxon>Chironominae</taxon>
        <taxon>Polypedilum</taxon>
        <taxon>Polypedilum</taxon>
    </lineage>
</organism>
<keyword evidence="2" id="KW-0677">Repeat</keyword>
<dbReference type="Gene3D" id="3.30.160.60">
    <property type="entry name" value="Classic Zinc Finger"/>
    <property type="match status" value="3"/>
</dbReference>
<feature type="domain" description="C2H2-type" evidence="6">
    <location>
        <begin position="668"/>
        <end position="695"/>
    </location>
</feature>
<proteinExistence type="predicted"/>
<dbReference type="AlphaFoldDB" id="A0A9J6BVD6"/>
<keyword evidence="3 5" id="KW-0863">Zinc-finger</keyword>
<dbReference type="PROSITE" id="PS50157">
    <property type="entry name" value="ZINC_FINGER_C2H2_2"/>
    <property type="match status" value="5"/>
</dbReference>
<dbReference type="GO" id="GO:0005634">
    <property type="term" value="C:nucleus"/>
    <property type="evidence" value="ECO:0007669"/>
    <property type="project" value="TreeGrafter"/>
</dbReference>
<name>A0A9J6BVD6_POLVA</name>
<dbReference type="PANTHER" id="PTHR24409:SF295">
    <property type="entry name" value="AZ2-RELATED"/>
    <property type="match status" value="1"/>
</dbReference>
<sequence>MEILKNITDFCSLCLKTHFEVNLIDTTRNSLLIDNKYYEFSFIFNDLLNTSFEDGCICELCKDSLVQFFIFKRTIKVPQNPFKKMIFAQIDDFLNDKHLEQIKVIRTFNSITLQLDKEEIDCMDIKTGTKQNVILENNDDDNGNLIADYTYETSPLVADCFSCGSCNAVESSENELEIHQFLRHSSFGIQLENECNKTYVNDEMSEAFWVCSFCSAHLENSNLLLLHHLTNHFSDLFIHINELLNIEKQTINIIAIESYINCIRECLQYQHTTINEDFRKIFFETYGEYENVSAISEKYMVEEMTETEQDIEMTEEIEDEESLEIKRVKSEKQTIELNLTDKQEIKFEIARSKCIVSTDTGEQRVIYRCQLVESCNHISNSASAIRYHLMKHIKNRDNLIEQRKSETSLDGYHYVVKSNNKNFCVQCNLKFKDLRALQLHEKCHQLFTTIAQHLNLPMCNTCNQKFINDNALNKHLLKHEQNEDLLQPIIVDTGTIRQQGKILGNATTSVGETNETEYSFKCGHCEDKYFTKEEHCNLHIMLFHTKNFICPIDKMEFSGFKSVSLFINHLCNKHNSELFPNLAFACTLCKTEFATIYDKLTHMKSCEMKQFECDHCGKRFFKKGDLIAHHKVYVSGEVQYQCAICNKKCLSSSDLKIHFRSHTKIKPYKCGQCSKSFRTLAARAAHVEGHNTQSLFICDVCNKNFKQRQLYRRHMKLVHETKSS</sequence>
<evidence type="ECO:0000256" key="1">
    <source>
        <dbReference type="ARBA" id="ARBA00022723"/>
    </source>
</evidence>
<feature type="domain" description="C2H2-type" evidence="6">
    <location>
        <begin position="611"/>
        <end position="639"/>
    </location>
</feature>
<dbReference type="GO" id="GO:0000981">
    <property type="term" value="F:DNA-binding transcription factor activity, RNA polymerase II-specific"/>
    <property type="evidence" value="ECO:0007669"/>
    <property type="project" value="TreeGrafter"/>
</dbReference>
<dbReference type="InterPro" id="IPR036236">
    <property type="entry name" value="Znf_C2H2_sf"/>
</dbReference>
<evidence type="ECO:0000259" key="6">
    <source>
        <dbReference type="PROSITE" id="PS50157"/>
    </source>
</evidence>
<dbReference type="FunFam" id="3.30.160.60:FF:000100">
    <property type="entry name" value="Zinc finger 45-like"/>
    <property type="match status" value="1"/>
</dbReference>
<dbReference type="EMBL" id="JADBJN010000003">
    <property type="protein sequence ID" value="KAG5673881.1"/>
    <property type="molecule type" value="Genomic_DNA"/>
</dbReference>
<evidence type="ECO:0000256" key="5">
    <source>
        <dbReference type="PROSITE-ProRule" id="PRU00042"/>
    </source>
</evidence>
<evidence type="ECO:0000256" key="4">
    <source>
        <dbReference type="ARBA" id="ARBA00022833"/>
    </source>
</evidence>
<keyword evidence="4" id="KW-0862">Zinc</keyword>
<evidence type="ECO:0000313" key="8">
    <source>
        <dbReference type="Proteomes" id="UP001107558"/>
    </source>
</evidence>
<dbReference type="PANTHER" id="PTHR24409">
    <property type="entry name" value="ZINC FINGER PROTEIN 142"/>
    <property type="match status" value="1"/>
</dbReference>
<evidence type="ECO:0000256" key="2">
    <source>
        <dbReference type="ARBA" id="ARBA00022737"/>
    </source>
</evidence>
<dbReference type="SUPFAM" id="SSF57667">
    <property type="entry name" value="beta-beta-alpha zinc fingers"/>
    <property type="match status" value="3"/>
</dbReference>
<accession>A0A9J6BVD6</accession>
<comment type="caution">
    <text evidence="7">The sequence shown here is derived from an EMBL/GenBank/DDBJ whole genome shotgun (WGS) entry which is preliminary data.</text>
</comment>
<dbReference type="GO" id="GO:0008270">
    <property type="term" value="F:zinc ion binding"/>
    <property type="evidence" value="ECO:0007669"/>
    <property type="project" value="UniProtKB-KW"/>
</dbReference>
<dbReference type="SMART" id="SM00355">
    <property type="entry name" value="ZnF_C2H2"/>
    <property type="match status" value="11"/>
</dbReference>
<dbReference type="OrthoDB" id="8922241at2759"/>
<dbReference type="PROSITE" id="PS00028">
    <property type="entry name" value="ZINC_FINGER_C2H2_1"/>
    <property type="match status" value="5"/>
</dbReference>
<dbReference type="InterPro" id="IPR013087">
    <property type="entry name" value="Znf_C2H2_type"/>
</dbReference>
<evidence type="ECO:0000256" key="3">
    <source>
        <dbReference type="ARBA" id="ARBA00022771"/>
    </source>
</evidence>
<dbReference type="GO" id="GO:0000977">
    <property type="term" value="F:RNA polymerase II transcription regulatory region sequence-specific DNA binding"/>
    <property type="evidence" value="ECO:0007669"/>
    <property type="project" value="TreeGrafter"/>
</dbReference>
<gene>
    <name evidence="7" type="ORF">PVAND_003888</name>
</gene>
<dbReference type="Pfam" id="PF00096">
    <property type="entry name" value="zf-C2H2"/>
    <property type="match status" value="2"/>
</dbReference>
<keyword evidence="8" id="KW-1185">Reference proteome</keyword>
<evidence type="ECO:0000313" key="7">
    <source>
        <dbReference type="EMBL" id="KAG5673881.1"/>
    </source>
</evidence>
<feature type="domain" description="C2H2-type" evidence="6">
    <location>
        <begin position="640"/>
        <end position="667"/>
    </location>
</feature>
<feature type="domain" description="C2H2-type" evidence="6">
    <location>
        <begin position="696"/>
        <end position="724"/>
    </location>
</feature>
<keyword evidence="1" id="KW-0479">Metal-binding</keyword>